<dbReference type="InterPro" id="IPR002187">
    <property type="entry name" value="N-reg_PII"/>
</dbReference>
<dbReference type="PRINTS" id="PR00340">
    <property type="entry name" value="PIIGLNB"/>
</dbReference>
<evidence type="ECO:0000313" key="2">
    <source>
        <dbReference type="Proteomes" id="UP000005297"/>
    </source>
</evidence>
<dbReference type="STRING" id="314344.AL013_04220"/>
<dbReference type="RefSeq" id="WP_009851120.1">
    <property type="nucleotide sequence ID" value="NZ_DS022295.1"/>
</dbReference>
<comment type="caution">
    <text evidence="1">The sequence shown here is derived from an EMBL/GenBank/DDBJ whole genome shotgun (WGS) entry which is preliminary data.</text>
</comment>
<name>Q0F3G7_9PROT</name>
<dbReference type="Proteomes" id="UP000005297">
    <property type="component" value="Unassembled WGS sequence"/>
</dbReference>
<keyword evidence="2" id="KW-1185">Reference proteome</keyword>
<organism evidence="1 2">
    <name type="scientific">Mariprofundus ferrooxydans PV-1</name>
    <dbReference type="NCBI Taxonomy" id="314345"/>
    <lineage>
        <taxon>Bacteria</taxon>
        <taxon>Pseudomonadati</taxon>
        <taxon>Pseudomonadota</taxon>
        <taxon>Candidatius Mariprofundia</taxon>
        <taxon>Mariprofundales</taxon>
        <taxon>Mariprofundaceae</taxon>
        <taxon>Mariprofundus</taxon>
    </lineage>
</organism>
<dbReference type="GO" id="GO:0006808">
    <property type="term" value="P:regulation of nitrogen utilization"/>
    <property type="evidence" value="ECO:0007669"/>
    <property type="project" value="InterPro"/>
</dbReference>
<dbReference type="InParanoid" id="Q0F3G7"/>
<accession>Q0F3G7</accession>
<dbReference type="InterPro" id="IPR015867">
    <property type="entry name" value="N-reg_PII/ATP_PRibTrfase_C"/>
</dbReference>
<dbReference type="SUPFAM" id="SSF54913">
    <property type="entry name" value="GlnB-like"/>
    <property type="match status" value="1"/>
</dbReference>
<evidence type="ECO:0000313" key="1">
    <source>
        <dbReference type="EMBL" id="EAU55974.1"/>
    </source>
</evidence>
<dbReference type="Pfam" id="PF11582">
    <property type="entry name" value="DUF3240"/>
    <property type="match status" value="1"/>
</dbReference>
<dbReference type="eggNOG" id="COG0347">
    <property type="taxonomic scope" value="Bacteria"/>
</dbReference>
<dbReference type="AlphaFoldDB" id="Q0F3G7"/>
<dbReference type="HOGENOM" id="CLU_2273965_0_0_0"/>
<dbReference type="OrthoDB" id="5296902at2"/>
<dbReference type="PROSITE" id="PS51343">
    <property type="entry name" value="PII_GLNB_DOM"/>
    <property type="match status" value="1"/>
</dbReference>
<dbReference type="Gene3D" id="3.30.70.120">
    <property type="match status" value="1"/>
</dbReference>
<dbReference type="InterPro" id="IPR021634">
    <property type="entry name" value="DUF3240"/>
</dbReference>
<sequence length="102" mass="11561">MKMLNLVTHANMQHQLSDTLRDIEQVSGFTFTPVQGHGSHVDTDPFLSSRDRVVGYTPRIKVEVLLADDDVEPVLAHLREAMINERNQGVYWVCRVDSSGRL</sequence>
<evidence type="ECO:0008006" key="3">
    <source>
        <dbReference type="Google" id="ProtNLM"/>
    </source>
</evidence>
<dbReference type="EMBL" id="AATS01000001">
    <property type="protein sequence ID" value="EAU55974.1"/>
    <property type="molecule type" value="Genomic_DNA"/>
</dbReference>
<dbReference type="GO" id="GO:0030234">
    <property type="term" value="F:enzyme regulator activity"/>
    <property type="evidence" value="ECO:0007669"/>
    <property type="project" value="InterPro"/>
</dbReference>
<gene>
    <name evidence="1" type="ORF">SPV1_04118</name>
</gene>
<protein>
    <recommendedName>
        <fullName evidence="3">DUF3240 domain-containing protein</fullName>
    </recommendedName>
</protein>
<reference evidence="1 2" key="1">
    <citation type="submission" date="2006-09" db="EMBL/GenBank/DDBJ databases">
        <authorList>
            <person name="Emerson D."/>
            <person name="Ferriera S."/>
            <person name="Johnson J."/>
            <person name="Kravitz S."/>
            <person name="Halpern A."/>
            <person name="Remington K."/>
            <person name="Beeson K."/>
            <person name="Tran B."/>
            <person name="Rogers Y.-H."/>
            <person name="Friedman R."/>
            <person name="Venter J.C."/>
        </authorList>
    </citation>
    <scope>NUCLEOTIDE SEQUENCE [LARGE SCALE GENOMIC DNA]</scope>
    <source>
        <strain evidence="1 2">PV-1</strain>
    </source>
</reference>
<dbReference type="InterPro" id="IPR011322">
    <property type="entry name" value="N-reg_PII-like_a/b"/>
</dbReference>
<proteinExistence type="predicted"/>